<proteinExistence type="predicted"/>
<dbReference type="Proteomes" id="UP000887013">
    <property type="component" value="Unassembled WGS sequence"/>
</dbReference>
<gene>
    <name evidence="1" type="primary">AVEN_47982_1</name>
    <name evidence="1" type="ORF">NPIL_105441</name>
</gene>
<dbReference type="AlphaFoldDB" id="A0A8X6NND5"/>
<organism evidence="1 2">
    <name type="scientific">Nephila pilipes</name>
    <name type="common">Giant wood spider</name>
    <name type="synonym">Nephila maculata</name>
    <dbReference type="NCBI Taxonomy" id="299642"/>
    <lineage>
        <taxon>Eukaryota</taxon>
        <taxon>Metazoa</taxon>
        <taxon>Ecdysozoa</taxon>
        <taxon>Arthropoda</taxon>
        <taxon>Chelicerata</taxon>
        <taxon>Arachnida</taxon>
        <taxon>Araneae</taxon>
        <taxon>Araneomorphae</taxon>
        <taxon>Entelegynae</taxon>
        <taxon>Araneoidea</taxon>
        <taxon>Nephilidae</taxon>
        <taxon>Nephila</taxon>
    </lineage>
</organism>
<comment type="caution">
    <text evidence="1">The sequence shown here is derived from an EMBL/GenBank/DDBJ whole genome shotgun (WGS) entry which is preliminary data.</text>
</comment>
<dbReference type="Pfam" id="PF13975">
    <property type="entry name" value="gag-asp_proteas"/>
    <property type="match status" value="1"/>
</dbReference>
<name>A0A8X6NND5_NEPPI</name>
<dbReference type="CDD" id="cd00303">
    <property type="entry name" value="retropepsin_like"/>
    <property type="match status" value="1"/>
</dbReference>
<dbReference type="SUPFAM" id="SSF50630">
    <property type="entry name" value="Acid proteases"/>
    <property type="match status" value="1"/>
</dbReference>
<dbReference type="EMBL" id="BMAW01106071">
    <property type="protein sequence ID" value="GFT22396.1"/>
    <property type="molecule type" value="Genomic_DNA"/>
</dbReference>
<dbReference type="InterPro" id="IPR021109">
    <property type="entry name" value="Peptidase_aspartic_dom_sf"/>
</dbReference>
<reference evidence="1" key="1">
    <citation type="submission" date="2020-08" db="EMBL/GenBank/DDBJ databases">
        <title>Multicomponent nature underlies the extraordinary mechanical properties of spider dragline silk.</title>
        <authorList>
            <person name="Kono N."/>
            <person name="Nakamura H."/>
            <person name="Mori M."/>
            <person name="Yoshida Y."/>
            <person name="Ohtoshi R."/>
            <person name="Malay A.D."/>
            <person name="Moran D.A.P."/>
            <person name="Tomita M."/>
            <person name="Numata K."/>
            <person name="Arakawa K."/>
        </authorList>
    </citation>
    <scope>NUCLEOTIDE SEQUENCE</scope>
</reference>
<accession>A0A8X6NND5</accession>
<protein>
    <submittedName>
        <fullName evidence="1">Uncharacterized protein</fullName>
    </submittedName>
</protein>
<keyword evidence="2" id="KW-1185">Reference proteome</keyword>
<evidence type="ECO:0000313" key="2">
    <source>
        <dbReference type="Proteomes" id="UP000887013"/>
    </source>
</evidence>
<dbReference type="OrthoDB" id="6436705at2759"/>
<sequence length="127" mass="14204">MYKKTTCINGHRVTALLDTGSSSCFLKESVARNLGLNILSCKKDLYSFSNQLNPVTQSLGMITVDLQIEEALANNFHVFIVPDSTHPVHLLVGCLFLHLPYIAYARIGGKLRIGYMKDYPFLNLNNI</sequence>
<dbReference type="Gene3D" id="2.40.70.10">
    <property type="entry name" value="Acid Proteases"/>
    <property type="match status" value="1"/>
</dbReference>
<evidence type="ECO:0000313" key="1">
    <source>
        <dbReference type="EMBL" id="GFT22396.1"/>
    </source>
</evidence>